<keyword evidence="3" id="KW-1185">Reference proteome</keyword>
<dbReference type="PANTHER" id="PTHR32176">
    <property type="entry name" value="XYLOSE ISOMERASE"/>
    <property type="match status" value="1"/>
</dbReference>
<dbReference type="GO" id="GO:0047372">
    <property type="term" value="F:monoacylglycerol lipase activity"/>
    <property type="evidence" value="ECO:0007669"/>
    <property type="project" value="TreeGrafter"/>
</dbReference>
<dbReference type="STRING" id="157652.A0A371ID35"/>
<evidence type="ECO:0000256" key="1">
    <source>
        <dbReference type="ARBA" id="ARBA00022963"/>
    </source>
</evidence>
<keyword evidence="1" id="KW-0443">Lipid metabolism</keyword>
<dbReference type="InterPro" id="IPR016035">
    <property type="entry name" value="Acyl_Trfase/lysoPLipase"/>
</dbReference>
<sequence length="144" mass="15947">ALVAVSEVIQHNKGKNITLLSLGTGTVQTQKKLNGIFESVCELTWLVTHSGVVGEALYGTDMIHYYLATVFPGVLPADNYIRIEAYNLDSSMEAMDNAEIKNMDNLEEVGKKLLEQNVFRINVNTFYPAALDQTNAQALDRCVH</sequence>
<accession>A0A371ID35</accession>
<gene>
    <name evidence="2" type="primary">PLP3</name>
    <name evidence="2" type="ORF">CR513_02196</name>
</gene>
<protein>
    <submittedName>
        <fullName evidence="2">Patatin-like protein 3</fullName>
    </submittedName>
</protein>
<comment type="caution">
    <text evidence="2">The sequence shown here is derived from an EMBL/GenBank/DDBJ whole genome shotgun (WGS) entry which is preliminary data.</text>
</comment>
<dbReference type="Proteomes" id="UP000257109">
    <property type="component" value="Unassembled WGS sequence"/>
</dbReference>
<dbReference type="GO" id="GO:0016042">
    <property type="term" value="P:lipid catabolic process"/>
    <property type="evidence" value="ECO:0007669"/>
    <property type="project" value="UniProtKB-KW"/>
</dbReference>
<evidence type="ECO:0000313" key="2">
    <source>
        <dbReference type="EMBL" id="RDY12946.1"/>
    </source>
</evidence>
<keyword evidence="1" id="KW-0442">Lipid degradation</keyword>
<dbReference type="OrthoDB" id="1658288at2759"/>
<feature type="non-terminal residue" evidence="2">
    <location>
        <position position="1"/>
    </location>
</feature>
<proteinExistence type="predicted"/>
<name>A0A371ID35_MUCPR</name>
<dbReference type="EMBL" id="QJKJ01000377">
    <property type="protein sequence ID" value="RDY12946.1"/>
    <property type="molecule type" value="Genomic_DNA"/>
</dbReference>
<dbReference type="AlphaFoldDB" id="A0A371ID35"/>
<reference evidence="2" key="1">
    <citation type="submission" date="2018-05" db="EMBL/GenBank/DDBJ databases">
        <title>Draft genome of Mucuna pruriens seed.</title>
        <authorList>
            <person name="Nnadi N.E."/>
            <person name="Vos R."/>
            <person name="Hasami M.H."/>
            <person name="Devisetty U.K."/>
            <person name="Aguiy J.C."/>
        </authorList>
    </citation>
    <scope>NUCLEOTIDE SEQUENCE [LARGE SCALE GENOMIC DNA]</scope>
    <source>
        <strain evidence="2">JCA_2017</strain>
    </source>
</reference>
<dbReference type="GO" id="GO:0004620">
    <property type="term" value="F:phospholipase activity"/>
    <property type="evidence" value="ECO:0007669"/>
    <property type="project" value="TreeGrafter"/>
</dbReference>
<dbReference type="SUPFAM" id="SSF52151">
    <property type="entry name" value="FabD/lysophospholipase-like"/>
    <property type="match status" value="1"/>
</dbReference>
<organism evidence="2 3">
    <name type="scientific">Mucuna pruriens</name>
    <name type="common">Velvet bean</name>
    <name type="synonym">Dolichos pruriens</name>
    <dbReference type="NCBI Taxonomy" id="157652"/>
    <lineage>
        <taxon>Eukaryota</taxon>
        <taxon>Viridiplantae</taxon>
        <taxon>Streptophyta</taxon>
        <taxon>Embryophyta</taxon>
        <taxon>Tracheophyta</taxon>
        <taxon>Spermatophyta</taxon>
        <taxon>Magnoliopsida</taxon>
        <taxon>eudicotyledons</taxon>
        <taxon>Gunneridae</taxon>
        <taxon>Pentapetalae</taxon>
        <taxon>rosids</taxon>
        <taxon>fabids</taxon>
        <taxon>Fabales</taxon>
        <taxon>Fabaceae</taxon>
        <taxon>Papilionoideae</taxon>
        <taxon>50 kb inversion clade</taxon>
        <taxon>NPAAA clade</taxon>
        <taxon>indigoferoid/millettioid clade</taxon>
        <taxon>Phaseoleae</taxon>
        <taxon>Mucuna</taxon>
    </lineage>
</organism>
<dbReference type="Gene3D" id="3.40.1090.10">
    <property type="entry name" value="Cytosolic phospholipase A2 catalytic domain"/>
    <property type="match status" value="1"/>
</dbReference>
<dbReference type="PANTHER" id="PTHR32176:SF33">
    <property type="entry name" value="PATATIN"/>
    <property type="match status" value="1"/>
</dbReference>
<evidence type="ECO:0000313" key="3">
    <source>
        <dbReference type="Proteomes" id="UP000257109"/>
    </source>
</evidence>